<dbReference type="KEGG" id="spu:105447022"/>
<organism evidence="6 7">
    <name type="scientific">Strongylocentrotus purpuratus</name>
    <name type="common">Purple sea urchin</name>
    <dbReference type="NCBI Taxonomy" id="7668"/>
    <lineage>
        <taxon>Eukaryota</taxon>
        <taxon>Metazoa</taxon>
        <taxon>Echinodermata</taxon>
        <taxon>Eleutherozoa</taxon>
        <taxon>Echinozoa</taxon>
        <taxon>Echinoidea</taxon>
        <taxon>Euechinoidea</taxon>
        <taxon>Echinacea</taxon>
        <taxon>Camarodonta</taxon>
        <taxon>Echinidea</taxon>
        <taxon>Strongylocentrotidae</taxon>
        <taxon>Strongylocentrotus</taxon>
    </lineage>
</organism>
<dbReference type="InterPro" id="IPR001304">
    <property type="entry name" value="C-type_lectin-like"/>
</dbReference>
<dbReference type="PROSITE" id="PS50022">
    <property type="entry name" value="FA58C_3"/>
    <property type="match status" value="1"/>
</dbReference>
<feature type="domain" description="C-type lectin" evidence="4">
    <location>
        <begin position="305"/>
        <end position="435"/>
    </location>
</feature>
<dbReference type="PROSITE" id="PS50825">
    <property type="entry name" value="HYR"/>
    <property type="match status" value="2"/>
</dbReference>
<dbReference type="InterPro" id="IPR008979">
    <property type="entry name" value="Galactose-bd-like_sf"/>
</dbReference>
<dbReference type="SUPFAM" id="SSF49785">
    <property type="entry name" value="Galactose-binding domain-like"/>
    <property type="match status" value="1"/>
</dbReference>
<dbReference type="RefSeq" id="XP_030840217.1">
    <property type="nucleotide sequence ID" value="XM_030984357.1"/>
</dbReference>
<dbReference type="Proteomes" id="UP000007110">
    <property type="component" value="Unassembled WGS sequence"/>
</dbReference>
<keyword evidence="7" id="KW-1185">Reference proteome</keyword>
<dbReference type="PANTHER" id="PTHR24543:SF325">
    <property type="entry name" value="F5_8 TYPE C DOMAIN-CONTAINING PROTEIN"/>
    <property type="match status" value="1"/>
</dbReference>
<dbReference type="InterPro" id="IPR016186">
    <property type="entry name" value="C-type_lectin-like/link_sf"/>
</dbReference>
<dbReference type="Pfam" id="PF02494">
    <property type="entry name" value="HYR"/>
    <property type="match status" value="2"/>
</dbReference>
<dbReference type="GeneID" id="105447022"/>
<dbReference type="AlphaFoldDB" id="A0A7M7SY96"/>
<dbReference type="Gene3D" id="3.10.100.10">
    <property type="entry name" value="Mannose-Binding Protein A, subunit A"/>
    <property type="match status" value="1"/>
</dbReference>
<feature type="domain" description="HYR" evidence="5">
    <location>
        <begin position="1"/>
        <end position="47"/>
    </location>
</feature>
<evidence type="ECO:0000313" key="6">
    <source>
        <dbReference type="EnsemblMetazoa" id="XP_030840217"/>
    </source>
</evidence>
<dbReference type="SUPFAM" id="SSF56436">
    <property type="entry name" value="C-type lectin-like"/>
    <property type="match status" value="1"/>
</dbReference>
<proteinExistence type="predicted"/>
<dbReference type="PROSITE" id="PS01285">
    <property type="entry name" value="FA58C_1"/>
    <property type="match status" value="1"/>
</dbReference>
<sequence>MSGKALLVSTNYASGDEFPIGSTVVKYVFADESGNEATCNFTVIVNSIDTTAPDVACIENITVNTGRYTGRNTSIEFLQPSATDISGTALLVSNNYGSGDEFPVGSTVVEYVFADESGNQATCNFTITINTYSFRDPVGLENGTIPDSSLTASSAWTKSKNCLPERARLHLVEERIGEDWFCGAWATAKIDSNPWIQVDLLTKYRIGGVSTQGRQRGFQWVTAYKINCSIDGITFDTVQDILTNPATEKVFVGNNDSSTVMYNALPQPKVCRYVRLLPVGWLGHISLRMELYGEPPVMDPAWVCMSSKCYRVDEKQRSWQDAHSFCRNLSTITTITGFKKPSLLFVDTDEYVDFLSRMGFNIHIDFWINCNDMLNEGDFICEVDGAGTRETTTYWYPGEPNGRPDYDEDCVKVSGWTAGHWVDVMCTRSYFTVCQILL</sequence>
<dbReference type="InterPro" id="IPR000421">
    <property type="entry name" value="FA58C"/>
</dbReference>
<evidence type="ECO:0000313" key="7">
    <source>
        <dbReference type="Proteomes" id="UP000007110"/>
    </source>
</evidence>
<dbReference type="Pfam" id="PF00754">
    <property type="entry name" value="F5_F8_type_C"/>
    <property type="match status" value="1"/>
</dbReference>
<dbReference type="SMART" id="SM00231">
    <property type="entry name" value="FA58C"/>
    <property type="match status" value="1"/>
</dbReference>
<feature type="domain" description="HYR" evidence="5">
    <location>
        <begin position="48"/>
        <end position="131"/>
    </location>
</feature>
<dbReference type="PROSITE" id="PS00615">
    <property type="entry name" value="C_TYPE_LECTIN_1"/>
    <property type="match status" value="1"/>
</dbReference>
<evidence type="ECO:0000256" key="2">
    <source>
        <dbReference type="ARBA" id="ARBA00023157"/>
    </source>
</evidence>
<dbReference type="CDD" id="cd00037">
    <property type="entry name" value="CLECT"/>
    <property type="match status" value="1"/>
</dbReference>
<reference evidence="7" key="1">
    <citation type="submission" date="2015-02" db="EMBL/GenBank/DDBJ databases">
        <title>Genome sequencing for Strongylocentrotus purpuratus.</title>
        <authorList>
            <person name="Murali S."/>
            <person name="Liu Y."/>
            <person name="Vee V."/>
            <person name="English A."/>
            <person name="Wang M."/>
            <person name="Skinner E."/>
            <person name="Han Y."/>
            <person name="Muzny D.M."/>
            <person name="Worley K.C."/>
            <person name="Gibbs R.A."/>
        </authorList>
    </citation>
    <scope>NUCLEOTIDE SEQUENCE</scope>
</reference>
<dbReference type="Gene3D" id="2.60.120.260">
    <property type="entry name" value="Galactose-binding domain-like"/>
    <property type="match status" value="1"/>
</dbReference>
<name>A0A7M7SY96_STRPU</name>
<dbReference type="OrthoDB" id="5955177at2759"/>
<dbReference type="SMART" id="SM00034">
    <property type="entry name" value="CLECT"/>
    <property type="match status" value="1"/>
</dbReference>
<dbReference type="Pfam" id="PF00059">
    <property type="entry name" value="Lectin_C"/>
    <property type="match status" value="1"/>
</dbReference>
<dbReference type="InterPro" id="IPR016187">
    <property type="entry name" value="CTDL_fold"/>
</dbReference>
<dbReference type="CDD" id="cd00057">
    <property type="entry name" value="FA58C"/>
    <property type="match status" value="1"/>
</dbReference>
<evidence type="ECO:0000256" key="1">
    <source>
        <dbReference type="ARBA" id="ARBA00022737"/>
    </source>
</evidence>
<dbReference type="OMA" id="FSIWINC"/>
<accession>A0A7M7SY96</accession>
<evidence type="ECO:0000259" key="4">
    <source>
        <dbReference type="PROSITE" id="PS50041"/>
    </source>
</evidence>
<dbReference type="InParanoid" id="A0A7M7SY96"/>
<feature type="domain" description="F5/8 type C" evidence="3">
    <location>
        <begin position="133"/>
        <end position="294"/>
    </location>
</feature>
<dbReference type="PROSITE" id="PS50041">
    <property type="entry name" value="C_TYPE_LECTIN_2"/>
    <property type="match status" value="1"/>
</dbReference>
<keyword evidence="2" id="KW-1015">Disulfide bond</keyword>
<dbReference type="InterPro" id="IPR003410">
    <property type="entry name" value="HYR_dom"/>
</dbReference>
<keyword evidence="1" id="KW-0677">Repeat</keyword>
<reference evidence="6" key="2">
    <citation type="submission" date="2021-01" db="UniProtKB">
        <authorList>
            <consortium name="EnsemblMetazoa"/>
        </authorList>
    </citation>
    <scope>IDENTIFICATION</scope>
</reference>
<evidence type="ECO:0000259" key="5">
    <source>
        <dbReference type="PROSITE" id="PS50825"/>
    </source>
</evidence>
<dbReference type="EnsemblMetazoa" id="XM_030984357">
    <property type="protein sequence ID" value="XP_030840217"/>
    <property type="gene ID" value="LOC105447022"/>
</dbReference>
<protein>
    <submittedName>
        <fullName evidence="6">Uncharacterized protein</fullName>
    </submittedName>
</protein>
<evidence type="ECO:0000259" key="3">
    <source>
        <dbReference type="PROSITE" id="PS50022"/>
    </source>
</evidence>
<dbReference type="InterPro" id="IPR018378">
    <property type="entry name" value="C-type_lectin_CS"/>
</dbReference>
<dbReference type="PANTHER" id="PTHR24543">
    <property type="entry name" value="MULTICOPPER OXIDASE-RELATED"/>
    <property type="match status" value="1"/>
</dbReference>